<dbReference type="Gene3D" id="3.40.50.150">
    <property type="entry name" value="Vaccinia Virus protein VP39"/>
    <property type="match status" value="1"/>
</dbReference>
<dbReference type="Proteomes" id="UP000823823">
    <property type="component" value="Unassembled WGS sequence"/>
</dbReference>
<protein>
    <submittedName>
        <fullName evidence="2">Methyltransferase</fullName>
    </submittedName>
</protein>
<dbReference type="InterPro" id="IPR029063">
    <property type="entry name" value="SAM-dependent_MTases_sf"/>
</dbReference>
<keyword evidence="2" id="KW-0808">Transferase</keyword>
<evidence type="ECO:0000313" key="2">
    <source>
        <dbReference type="EMBL" id="HJB09832.1"/>
    </source>
</evidence>
<dbReference type="PANTHER" id="PTHR14911">
    <property type="entry name" value="THUMP DOMAIN-CONTAINING"/>
    <property type="match status" value="1"/>
</dbReference>
<evidence type="ECO:0000313" key="3">
    <source>
        <dbReference type="Proteomes" id="UP000823823"/>
    </source>
</evidence>
<dbReference type="PROSITE" id="PS00092">
    <property type="entry name" value="N6_MTASE"/>
    <property type="match status" value="1"/>
</dbReference>
<dbReference type="GO" id="GO:0003676">
    <property type="term" value="F:nucleic acid binding"/>
    <property type="evidence" value="ECO:0007669"/>
    <property type="project" value="InterPro"/>
</dbReference>
<sequence length="352" mass="38225">MPQTTHDLVLEVLEGCADSALAEAGELGESAIRSPTELTLRTGDLDAVRGLRRIVSAYATVTVPARRPRELLGTAVQQRLAALFVQIGRQRPRQRFRGLRLAAAGSETPDMQRLGEALAELAEVPVDPEGDLLVRVRRGPGRPGTWQVLIRTTPRPLATRAWRTVNYPGAVNATIAATVLDRLEIGSTDSVLDMTCGSGTFPVEQLHAQMPARMVGVDLDPAAIAAAQAHQRAARRRGRIDWVSGDVLTEPLEGGFTRIVTNPPWGTLHGEHATNQQLLAKLLDRAAALSAPGARLGVLTHEIRRMHEVLAQPGCPWTAGEEHRFFQKGHHPRLFLLSQSPRRPSRSAVSPA</sequence>
<keyword evidence="2" id="KW-0489">Methyltransferase</keyword>
<gene>
    <name evidence="2" type="ORF">H9786_04765</name>
</gene>
<proteinExistence type="predicted"/>
<accession>A0A9D2RPC7</accession>
<dbReference type="Pfam" id="PF01170">
    <property type="entry name" value="UPF0020"/>
    <property type="match status" value="1"/>
</dbReference>
<comment type="caution">
    <text evidence="2">The sequence shown here is derived from an EMBL/GenBank/DDBJ whole genome shotgun (WGS) entry which is preliminary data.</text>
</comment>
<dbReference type="AlphaFoldDB" id="A0A9D2RPC7"/>
<dbReference type="InterPro" id="IPR000241">
    <property type="entry name" value="RlmKL-like_Mtase"/>
</dbReference>
<feature type="domain" description="Ribosomal RNA large subunit methyltransferase K/L-like methyltransferase" evidence="1">
    <location>
        <begin position="160"/>
        <end position="324"/>
    </location>
</feature>
<dbReference type="CDD" id="cd02440">
    <property type="entry name" value="AdoMet_MTases"/>
    <property type="match status" value="1"/>
</dbReference>
<reference evidence="2" key="1">
    <citation type="journal article" date="2021" name="PeerJ">
        <title>Extensive microbial diversity within the chicken gut microbiome revealed by metagenomics and culture.</title>
        <authorList>
            <person name="Gilroy R."/>
            <person name="Ravi A."/>
            <person name="Getino M."/>
            <person name="Pursley I."/>
            <person name="Horton D.L."/>
            <person name="Alikhan N.F."/>
            <person name="Baker D."/>
            <person name="Gharbi K."/>
            <person name="Hall N."/>
            <person name="Watson M."/>
            <person name="Adriaenssens E.M."/>
            <person name="Foster-Nyarko E."/>
            <person name="Jarju S."/>
            <person name="Secka A."/>
            <person name="Antonio M."/>
            <person name="Oren A."/>
            <person name="Chaudhuri R.R."/>
            <person name="La Ragione R."/>
            <person name="Hildebrand F."/>
            <person name="Pallen M.J."/>
        </authorList>
    </citation>
    <scope>NUCLEOTIDE SEQUENCE</scope>
    <source>
        <strain evidence="2">ChiHjej13B12-24818</strain>
    </source>
</reference>
<dbReference type="SUPFAM" id="SSF53335">
    <property type="entry name" value="S-adenosyl-L-methionine-dependent methyltransferases"/>
    <property type="match status" value="1"/>
</dbReference>
<dbReference type="EMBL" id="DWZH01000036">
    <property type="protein sequence ID" value="HJB09832.1"/>
    <property type="molecule type" value="Genomic_DNA"/>
</dbReference>
<dbReference type="PANTHER" id="PTHR14911:SF13">
    <property type="entry name" value="TRNA (GUANINE(6)-N2)-METHYLTRANSFERASE THUMP3"/>
    <property type="match status" value="1"/>
</dbReference>
<name>A0A9D2RPC7_9MICO</name>
<reference evidence="2" key="2">
    <citation type="submission" date="2021-04" db="EMBL/GenBank/DDBJ databases">
        <authorList>
            <person name="Gilroy R."/>
        </authorList>
    </citation>
    <scope>NUCLEOTIDE SEQUENCE</scope>
    <source>
        <strain evidence="2">ChiHjej13B12-24818</strain>
    </source>
</reference>
<dbReference type="GO" id="GO:0016423">
    <property type="term" value="F:tRNA (guanine) methyltransferase activity"/>
    <property type="evidence" value="ECO:0007669"/>
    <property type="project" value="TreeGrafter"/>
</dbReference>
<dbReference type="GO" id="GO:0030488">
    <property type="term" value="P:tRNA methylation"/>
    <property type="evidence" value="ECO:0007669"/>
    <property type="project" value="TreeGrafter"/>
</dbReference>
<evidence type="ECO:0000259" key="1">
    <source>
        <dbReference type="Pfam" id="PF01170"/>
    </source>
</evidence>
<dbReference type="InterPro" id="IPR002052">
    <property type="entry name" value="DNA_methylase_N6_adenine_CS"/>
</dbReference>
<organism evidence="2 3">
    <name type="scientific">Candidatus Brachybacterium merdavium</name>
    <dbReference type="NCBI Taxonomy" id="2838513"/>
    <lineage>
        <taxon>Bacteria</taxon>
        <taxon>Bacillati</taxon>
        <taxon>Actinomycetota</taxon>
        <taxon>Actinomycetes</taxon>
        <taxon>Micrococcales</taxon>
        <taxon>Dermabacteraceae</taxon>
        <taxon>Brachybacterium</taxon>
    </lineage>
</organism>